<sequence length="87" mass="9895">MPSAFILINCDFKSANEVINQLKEIPQVVQVHPVNGVYDILSKINATNEDDLRKVVLRIRYLDSVISTLTMIISREEKATNSDIQHK</sequence>
<dbReference type="EMBL" id="AJ627420">
    <property type="protein sequence ID" value="CAF28681.1"/>
    <property type="molecule type" value="Genomic_DNA"/>
</dbReference>
<proteinExistence type="predicted"/>
<dbReference type="InterPro" id="IPR011008">
    <property type="entry name" value="Dimeric_a/b-barrel"/>
</dbReference>
<evidence type="ECO:0000256" key="1">
    <source>
        <dbReference type="ARBA" id="ARBA00029440"/>
    </source>
</evidence>
<protein>
    <recommendedName>
        <fullName evidence="2">Transcription regulator AsnC/Lrp ligand binding domain-containing protein</fullName>
    </recommendedName>
</protein>
<feature type="domain" description="Transcription regulator AsnC/Lrp ligand binding" evidence="2">
    <location>
        <begin position="6"/>
        <end position="75"/>
    </location>
</feature>
<dbReference type="AlphaFoldDB" id="Q702E3"/>
<organism evidence="3">
    <name type="scientific">uncultured crenarchaeote</name>
    <dbReference type="NCBI Taxonomy" id="29281"/>
    <lineage>
        <taxon>Archaea</taxon>
        <taxon>Thermoproteota</taxon>
        <taxon>environmental samples</taxon>
    </lineage>
</organism>
<dbReference type="SUPFAM" id="SSF54909">
    <property type="entry name" value="Dimeric alpha+beta barrel"/>
    <property type="match status" value="1"/>
</dbReference>
<reference evidence="3" key="1">
    <citation type="journal article" date="2004" name="Environ. Microbiol.">
        <title>Characterization of Large-Insert DNA Libraries from Soil for Environmental Genomic Studies of Archaea.</title>
        <authorList>
            <person name="Treusch A.H."/>
            <person name="Kletzin A."/>
            <person name="Raddatz G."/>
            <person name="Ochsenreiter T."/>
            <person name="Quaiser A."/>
            <person name="Meurer G."/>
            <person name="Schuster S.C."/>
            <person name="Schleper C."/>
        </authorList>
    </citation>
    <scope>NUCLEOTIDE SEQUENCE</scope>
</reference>
<dbReference type="InterPro" id="IPR019887">
    <property type="entry name" value="Tscrpt_reg_AsnC/Lrp_C"/>
</dbReference>
<accession>Q702E3</accession>
<evidence type="ECO:0000259" key="2">
    <source>
        <dbReference type="Pfam" id="PF01037"/>
    </source>
</evidence>
<dbReference type="Pfam" id="PF01037">
    <property type="entry name" value="AsnC_trans_reg"/>
    <property type="match status" value="1"/>
</dbReference>
<evidence type="ECO:0000313" key="3">
    <source>
        <dbReference type="EMBL" id="CAF28681.1"/>
    </source>
</evidence>
<comment type="pathway">
    <text evidence="1">Amino-acid biosynthesis.</text>
</comment>
<dbReference type="Gene3D" id="3.30.70.920">
    <property type="match status" value="1"/>
</dbReference>
<name>Q702E3_9CREN</name>